<feature type="transmembrane region" description="Helical" evidence="5">
    <location>
        <begin position="133"/>
        <end position="152"/>
    </location>
</feature>
<evidence type="ECO:0000313" key="6">
    <source>
        <dbReference type="EMBL" id="QAT16313.1"/>
    </source>
</evidence>
<comment type="subcellular location">
    <subcellularLocation>
        <location evidence="1">Endomembrane system</location>
        <topology evidence="1">Multi-pass membrane protein</topology>
    </subcellularLocation>
</comment>
<dbReference type="Proteomes" id="UP000287243">
    <property type="component" value="Chromosome"/>
</dbReference>
<dbReference type="KEGG" id="vai:BU251_00435"/>
<keyword evidence="7" id="KW-1185">Reference proteome</keyword>
<evidence type="ECO:0000256" key="4">
    <source>
        <dbReference type="ARBA" id="ARBA00023136"/>
    </source>
</evidence>
<feature type="transmembrane region" description="Helical" evidence="5">
    <location>
        <begin position="52"/>
        <end position="70"/>
    </location>
</feature>
<evidence type="ECO:0000256" key="1">
    <source>
        <dbReference type="ARBA" id="ARBA00004127"/>
    </source>
</evidence>
<dbReference type="InterPro" id="IPR007318">
    <property type="entry name" value="Phopholipid_MeTrfase"/>
</dbReference>
<dbReference type="PANTHER" id="PTHR43847">
    <property type="entry name" value="BLL3993 PROTEIN"/>
    <property type="match status" value="1"/>
</dbReference>
<name>A0A410P2E6_VELA1</name>
<proteinExistence type="predicted"/>
<sequence>MRLTARLKKRGFAVFLNSHSSFFCRRNILGEEIAMFINICDREERNNGLKTFLIGGSFIMCLWIGCPYLIHRFIDPRIGGFHSVFLKWLGGPVSLLGYALAVWCVMLFIKKGQGTPLPYFHPKKLVSIGPYRYVRNPMVLGTVIFLLGSSFLLGSWGILVYAAVIFFIMHFFVLIEERSLTVRFGDQYAAYVRATPRWWPRFLR</sequence>
<evidence type="ECO:0000256" key="2">
    <source>
        <dbReference type="ARBA" id="ARBA00022692"/>
    </source>
</evidence>
<reference evidence="6 7" key="1">
    <citation type="submission" date="2017-01" db="EMBL/GenBank/DDBJ databases">
        <title>First insights into the biology of 'candidatus Vampirococcus archaeovorus'.</title>
        <authorList>
            <person name="Kizina J."/>
            <person name="Jordan S."/>
            <person name="Stueber K."/>
            <person name="Reinhardt R."/>
            <person name="Harder J."/>
        </authorList>
    </citation>
    <scope>NUCLEOTIDE SEQUENCE [LARGE SCALE GENOMIC DNA]</scope>
    <source>
        <strain evidence="6 7">LiM</strain>
    </source>
</reference>
<accession>A0A410P2E6</accession>
<evidence type="ECO:0000313" key="7">
    <source>
        <dbReference type="Proteomes" id="UP000287243"/>
    </source>
</evidence>
<dbReference type="PANTHER" id="PTHR43847:SF1">
    <property type="entry name" value="BLL3993 PROTEIN"/>
    <property type="match status" value="1"/>
</dbReference>
<dbReference type="EMBL" id="CP019384">
    <property type="protein sequence ID" value="QAT16313.1"/>
    <property type="molecule type" value="Genomic_DNA"/>
</dbReference>
<evidence type="ECO:0008006" key="8">
    <source>
        <dbReference type="Google" id="ProtNLM"/>
    </source>
</evidence>
<feature type="transmembrane region" description="Helical" evidence="5">
    <location>
        <begin position="158"/>
        <end position="175"/>
    </location>
</feature>
<dbReference type="AlphaFoldDB" id="A0A410P2E6"/>
<evidence type="ECO:0000256" key="5">
    <source>
        <dbReference type="SAM" id="Phobius"/>
    </source>
</evidence>
<gene>
    <name evidence="6" type="ORF">BU251_00435</name>
</gene>
<evidence type="ECO:0000256" key="3">
    <source>
        <dbReference type="ARBA" id="ARBA00022989"/>
    </source>
</evidence>
<keyword evidence="4 5" id="KW-0472">Membrane</keyword>
<feature type="transmembrane region" description="Helical" evidence="5">
    <location>
        <begin position="90"/>
        <end position="109"/>
    </location>
</feature>
<keyword evidence="2 5" id="KW-0812">Transmembrane</keyword>
<dbReference type="GO" id="GO:0012505">
    <property type="term" value="C:endomembrane system"/>
    <property type="evidence" value="ECO:0007669"/>
    <property type="project" value="UniProtKB-SubCell"/>
</dbReference>
<dbReference type="Pfam" id="PF04191">
    <property type="entry name" value="PEMT"/>
    <property type="match status" value="1"/>
</dbReference>
<organism evidence="6 7">
    <name type="scientific">Velamenicoccus archaeovorus</name>
    <dbReference type="NCBI Taxonomy" id="1930593"/>
    <lineage>
        <taxon>Bacteria</taxon>
        <taxon>Pseudomonadati</taxon>
        <taxon>Candidatus Omnitrophota</taxon>
        <taxon>Candidatus Velamenicoccus</taxon>
    </lineage>
</organism>
<protein>
    <recommendedName>
        <fullName evidence="8">Isoprenylcysteine carboxylmethyltransferase family protein</fullName>
    </recommendedName>
</protein>
<dbReference type="InterPro" id="IPR052527">
    <property type="entry name" value="Metal_cation-efflux_comp"/>
</dbReference>
<keyword evidence="3 5" id="KW-1133">Transmembrane helix</keyword>
<dbReference type="Gene3D" id="1.20.120.1630">
    <property type="match status" value="1"/>
</dbReference>